<dbReference type="EMBL" id="FTXV01000157">
    <property type="protein sequence ID" value="SJE36946.1"/>
    <property type="molecule type" value="Genomic_DNA"/>
</dbReference>
<dbReference type="EMBL" id="CWXZ01000226">
    <property type="protein sequence ID" value="CSL07290.1"/>
    <property type="molecule type" value="Genomic_DNA"/>
</dbReference>
<dbReference type="PANTHER" id="PTHR41286">
    <property type="entry name" value="HNH NUCLEASE YAJD-RELATED"/>
    <property type="match status" value="1"/>
</dbReference>
<feature type="domain" description="HNH nuclease" evidence="5">
    <location>
        <begin position="53"/>
        <end position="107"/>
    </location>
</feature>
<keyword evidence="6" id="KW-0255">Endonuclease</keyword>
<evidence type="ECO:0000313" key="10">
    <source>
        <dbReference type="EMBL" id="SJE36946.1"/>
    </source>
</evidence>
<name>A0A0I4HCB9_SHISO</name>
<dbReference type="AlphaFoldDB" id="A0A0I4HCB9"/>
<dbReference type="PANTHER" id="PTHR41286:SF1">
    <property type="entry name" value="HNH NUCLEASE YAJD-RELATED"/>
    <property type="match status" value="1"/>
</dbReference>
<evidence type="ECO:0000313" key="8">
    <source>
        <dbReference type="EMBL" id="CSS09685.1"/>
    </source>
</evidence>
<dbReference type="EMBL" id="CP019689">
    <property type="protein sequence ID" value="ARS04777.1"/>
    <property type="molecule type" value="Genomic_DNA"/>
</dbReference>
<dbReference type="Proteomes" id="UP000040926">
    <property type="component" value="Unassembled WGS sequence"/>
</dbReference>
<sequence length="116" mass="12977">MPSLIPRACRKRGCAGTTTDSSGYCDKHRGEGWVQHQRGLSRHQRGYGSKWTVIRARILKRDKGLCQLCLRVGVVSEAKTVDHIIPKAHGGTDADSNLQSLCWPCHKAKTARERIR</sequence>
<keyword evidence="1" id="KW-0540">Nuclease</keyword>
<proteinExistence type="inferred from homology"/>
<protein>
    <recommendedName>
        <fullName evidence="4">Putative HNH nuclease YajD</fullName>
    </recommendedName>
</protein>
<accession>A0A0I4HCB9</accession>
<dbReference type="EMBL" id="UDYI01000143">
    <property type="protein sequence ID" value="SRR26016.1"/>
    <property type="molecule type" value="Genomic_DNA"/>
</dbReference>
<dbReference type="Gene3D" id="1.10.30.50">
    <property type="match status" value="1"/>
</dbReference>
<evidence type="ECO:0000313" key="11">
    <source>
        <dbReference type="EMBL" id="SJH62218.1"/>
    </source>
</evidence>
<evidence type="ECO:0000313" key="19">
    <source>
        <dbReference type="Proteomes" id="UP000251393"/>
    </source>
</evidence>
<dbReference type="Proteomes" id="UP000045991">
    <property type="component" value="Unassembled WGS sequence"/>
</dbReference>
<comment type="similarity">
    <text evidence="3">Belongs to the HNH nuclease family.</text>
</comment>
<evidence type="ECO:0000313" key="14">
    <source>
        <dbReference type="Proteomes" id="UP000045991"/>
    </source>
</evidence>
<dbReference type="Proteomes" id="UP000187708">
    <property type="component" value="Unassembled WGS sequence"/>
</dbReference>
<dbReference type="GO" id="GO:0004519">
    <property type="term" value="F:endonuclease activity"/>
    <property type="evidence" value="ECO:0007669"/>
    <property type="project" value="UniProtKB-KW"/>
</dbReference>
<evidence type="ECO:0000256" key="1">
    <source>
        <dbReference type="ARBA" id="ARBA00022722"/>
    </source>
</evidence>
<evidence type="ECO:0000256" key="3">
    <source>
        <dbReference type="ARBA" id="ARBA00038412"/>
    </source>
</evidence>
<evidence type="ECO:0000313" key="18">
    <source>
        <dbReference type="Proteomes" id="UP000194501"/>
    </source>
</evidence>
<dbReference type="EMBL" id="CXEC01000207">
    <property type="protein sequence ID" value="CSS09685.1"/>
    <property type="molecule type" value="Genomic_DNA"/>
</dbReference>
<organism evidence="9 15">
    <name type="scientific">Shigella sonnei</name>
    <dbReference type="NCBI Taxonomy" id="624"/>
    <lineage>
        <taxon>Bacteria</taxon>
        <taxon>Pseudomonadati</taxon>
        <taxon>Pseudomonadota</taxon>
        <taxon>Gammaproteobacteria</taxon>
        <taxon>Enterobacterales</taxon>
        <taxon>Enterobacteriaceae</taxon>
        <taxon>Shigella</taxon>
    </lineage>
</organism>
<dbReference type="CDD" id="cd00085">
    <property type="entry name" value="HNHc"/>
    <property type="match status" value="1"/>
</dbReference>
<dbReference type="GeneID" id="93779375"/>
<evidence type="ECO:0000313" key="13">
    <source>
        <dbReference type="Proteomes" id="UP000040926"/>
    </source>
</evidence>
<evidence type="ECO:0000313" key="9">
    <source>
        <dbReference type="EMBL" id="SIY37208.1"/>
    </source>
</evidence>
<evidence type="ECO:0000259" key="5">
    <source>
        <dbReference type="SMART" id="SM00507"/>
    </source>
</evidence>
<evidence type="ECO:0000313" key="16">
    <source>
        <dbReference type="Proteomes" id="UP000187717"/>
    </source>
</evidence>
<dbReference type="STRING" id="216599.GCA_000283715_03179"/>
<dbReference type="SMART" id="SM00507">
    <property type="entry name" value="HNHc"/>
    <property type="match status" value="1"/>
</dbReference>
<dbReference type="Pfam" id="PF01844">
    <property type="entry name" value="HNH"/>
    <property type="match status" value="1"/>
</dbReference>
<dbReference type="InterPro" id="IPR003615">
    <property type="entry name" value="HNH_nuc"/>
</dbReference>
<gene>
    <name evidence="6" type="ORF">BZ172_04585</name>
    <name evidence="8" type="ORF">ERS008175_04081</name>
    <name evidence="7" type="ORF">ERS428554_04570</name>
    <name evidence="11" type="ORF">SAMEA1569760_04288</name>
    <name evidence="9" type="ORF">SAMEA2054241_04006</name>
    <name evidence="10" type="ORF">SAMEA3356023_03975</name>
    <name evidence="12" type="ORF">SAMEA3710766_03847</name>
</gene>
<evidence type="ECO:0000256" key="4">
    <source>
        <dbReference type="ARBA" id="ARBA00040194"/>
    </source>
</evidence>
<evidence type="ECO:0000256" key="2">
    <source>
        <dbReference type="ARBA" id="ARBA00022801"/>
    </source>
</evidence>
<dbReference type="EMBL" id="FUBI01000212">
    <property type="protein sequence ID" value="SJH62218.1"/>
    <property type="molecule type" value="Genomic_DNA"/>
</dbReference>
<dbReference type="GO" id="GO:0005829">
    <property type="term" value="C:cytosol"/>
    <property type="evidence" value="ECO:0007669"/>
    <property type="project" value="TreeGrafter"/>
</dbReference>
<keyword evidence="2" id="KW-0378">Hydrolase</keyword>
<dbReference type="OMA" id="GYCDKHR"/>
<evidence type="ECO:0000313" key="17">
    <source>
        <dbReference type="Proteomes" id="UP000188006"/>
    </source>
</evidence>
<evidence type="ECO:0000313" key="7">
    <source>
        <dbReference type="EMBL" id="CSL07290.1"/>
    </source>
</evidence>
<reference evidence="15 16" key="1">
    <citation type="submission" date="2017-01" db="EMBL/GenBank/DDBJ databases">
        <authorList>
            <consortium name="Pathogen Informatics"/>
        </authorList>
    </citation>
    <scope>NUCLEOTIDE SEQUENCE [LARGE SCALE GENOMIC DNA]</scope>
    <source>
        <strain evidence="8 13">20003593_1361393</strain>
        <strain evidence="7 14">20352044</strain>
        <strain evidence="9 15">2090STDY5461769</strain>
        <strain evidence="10 16">3626STDY6095480</strain>
        <strain evidence="17">sh1405</strain>
        <strain evidence="11">Sh1405</strain>
    </source>
</reference>
<dbReference type="GO" id="GO:0016787">
    <property type="term" value="F:hydrolase activity"/>
    <property type="evidence" value="ECO:0007669"/>
    <property type="project" value="UniProtKB-KW"/>
</dbReference>
<reference evidence="12 19" key="3">
    <citation type="submission" date="2018-06" db="EMBL/GenBank/DDBJ databases">
        <authorList>
            <consortium name="Pathogen Informatics"/>
            <person name="Doyle S."/>
        </authorList>
    </citation>
    <scope>NUCLEOTIDE SEQUENCE [LARGE SCALE GENOMIC DNA]</scope>
    <source>
        <strain evidence="12 19">4028STDY6275292</strain>
    </source>
</reference>
<evidence type="ECO:0000313" key="15">
    <source>
        <dbReference type="Proteomes" id="UP000187708"/>
    </source>
</evidence>
<dbReference type="GO" id="GO:0008270">
    <property type="term" value="F:zinc ion binding"/>
    <property type="evidence" value="ECO:0007669"/>
    <property type="project" value="InterPro"/>
</dbReference>
<dbReference type="Proteomes" id="UP000187717">
    <property type="component" value="Unassembled WGS sequence"/>
</dbReference>
<dbReference type="EMBL" id="FTSV01000209">
    <property type="protein sequence ID" value="SIY37208.1"/>
    <property type="molecule type" value="Genomic_DNA"/>
</dbReference>
<dbReference type="InterPro" id="IPR002711">
    <property type="entry name" value="HNH"/>
</dbReference>
<dbReference type="Proteomes" id="UP000194501">
    <property type="component" value="Chromosome"/>
</dbReference>
<evidence type="ECO:0000313" key="6">
    <source>
        <dbReference type="EMBL" id="ARS04777.1"/>
    </source>
</evidence>
<dbReference type="Proteomes" id="UP000188006">
    <property type="component" value="Unassembled WGS sequence"/>
</dbReference>
<evidence type="ECO:0000313" key="12">
    <source>
        <dbReference type="EMBL" id="SRR26016.1"/>
    </source>
</evidence>
<dbReference type="GO" id="GO:0003676">
    <property type="term" value="F:nucleic acid binding"/>
    <property type="evidence" value="ECO:0007669"/>
    <property type="project" value="InterPro"/>
</dbReference>
<reference evidence="6 18" key="2">
    <citation type="submission" date="2017-02" db="EMBL/GenBank/DDBJ databases">
        <authorList>
            <person name="Svab D."/>
            <person name="Balint B."/>
            <person name="Maroti G."/>
            <person name="Vasarhelyi B."/>
            <person name="Horvath B."/>
            <person name="Toth I."/>
        </authorList>
    </citation>
    <scope>NUCLEOTIDE SEQUENCE [LARGE SCALE GENOMIC DNA]</scope>
    <source>
        <strain evidence="6">75/02</strain>
    </source>
</reference>
<dbReference type="Proteomes" id="UP000251393">
    <property type="component" value="Unassembled WGS sequence"/>
</dbReference>
<dbReference type="RefSeq" id="WP_001139556.1">
    <property type="nucleotide sequence ID" value="NZ_CATNNK010000209.1"/>
</dbReference>